<comment type="caution">
    <text evidence="8">The sequence shown here is derived from an EMBL/GenBank/DDBJ whole genome shotgun (WGS) entry which is preliminary data.</text>
</comment>
<keyword evidence="4 7" id="KW-1133">Transmembrane helix</keyword>
<organism evidence="8 9">
    <name type="scientific">Streptomyces calidiresistens</name>
    <dbReference type="NCBI Taxonomy" id="1485586"/>
    <lineage>
        <taxon>Bacteria</taxon>
        <taxon>Bacillati</taxon>
        <taxon>Actinomycetota</taxon>
        <taxon>Actinomycetes</taxon>
        <taxon>Kitasatosporales</taxon>
        <taxon>Streptomycetaceae</taxon>
        <taxon>Streptomyces</taxon>
    </lineage>
</organism>
<accession>A0A7W3XYG9</accession>
<feature type="transmembrane region" description="Helical" evidence="7">
    <location>
        <begin position="311"/>
        <end position="335"/>
    </location>
</feature>
<feature type="transmembrane region" description="Helical" evidence="7">
    <location>
        <begin position="166"/>
        <end position="194"/>
    </location>
</feature>
<feature type="transmembrane region" description="Helical" evidence="7">
    <location>
        <begin position="278"/>
        <end position="299"/>
    </location>
</feature>
<dbReference type="EMBL" id="VKHS01000696">
    <property type="protein sequence ID" value="MBB0231953.1"/>
    <property type="molecule type" value="Genomic_DNA"/>
</dbReference>
<reference evidence="9" key="1">
    <citation type="submission" date="2019-10" db="EMBL/GenBank/DDBJ databases">
        <title>Streptomyces sp. nov., a novel actinobacterium isolated from alkaline environment.</title>
        <authorList>
            <person name="Golinska P."/>
        </authorList>
    </citation>
    <scope>NUCLEOTIDE SEQUENCE [LARGE SCALE GENOMIC DNA]</scope>
    <source>
        <strain evidence="9">DSM 42108</strain>
    </source>
</reference>
<comment type="subcellular location">
    <subcellularLocation>
        <location evidence="1">Cell membrane</location>
        <topology evidence="1">Multi-pass membrane protein</topology>
    </subcellularLocation>
</comment>
<evidence type="ECO:0000256" key="5">
    <source>
        <dbReference type="ARBA" id="ARBA00023136"/>
    </source>
</evidence>
<protein>
    <submittedName>
        <fullName evidence="8">YihY/virulence factor BrkB family protein</fullName>
    </submittedName>
</protein>
<dbReference type="AlphaFoldDB" id="A0A7W3XYG9"/>
<evidence type="ECO:0000256" key="2">
    <source>
        <dbReference type="ARBA" id="ARBA00022475"/>
    </source>
</evidence>
<dbReference type="Proteomes" id="UP000530234">
    <property type="component" value="Unassembled WGS sequence"/>
</dbReference>
<feature type="region of interest" description="Disordered" evidence="6">
    <location>
        <begin position="1"/>
        <end position="58"/>
    </location>
</feature>
<keyword evidence="3 7" id="KW-0812">Transmembrane</keyword>
<feature type="non-terminal residue" evidence="8">
    <location>
        <position position="424"/>
    </location>
</feature>
<evidence type="ECO:0000256" key="3">
    <source>
        <dbReference type="ARBA" id="ARBA00022692"/>
    </source>
</evidence>
<evidence type="ECO:0000313" key="9">
    <source>
        <dbReference type="Proteomes" id="UP000530234"/>
    </source>
</evidence>
<gene>
    <name evidence="8" type="ORF">FOE67_21240</name>
</gene>
<feature type="transmembrane region" description="Helical" evidence="7">
    <location>
        <begin position="206"/>
        <end position="227"/>
    </location>
</feature>
<sequence length="424" mass="45365">MPATLGVVATEKPSPGPDDRDDRPPTGGPGPEDPHAARTAEAVGGEPSGASPVSGEEGLRRARYRDIPKAKVLWLLLKDTATSCSEHRVIGLAAESAFFTLLSLPPLLLGLVGLLSSLDAVAGTNTLEWVRLQILDASSLLLSDRGVEDVVRPLIDDLVQGARPDIMSIGFIVALWSGSRAVNVFVGTITVMYGLDGHRNPAATRLLAFTMYVISLVVGAIVVPALAIGPDLMFTWVPQLEPVMRPLYWPVVVALCVGFLTTLYHVAVPVRSPWREDLPGALVALGIWAACAWGMRVYLRTTVEGQSIYGSLAVPVAILLWLGLSAFAVLVGAALNAALDRVWPAATTAAARAETDRAREAALLAVREAIRERRTRADKEGVEESDSNRFARLLAESLSPAELRRQIKRLRSGGGEGTDRDGER</sequence>
<feature type="transmembrane region" description="Helical" evidence="7">
    <location>
        <begin position="247"/>
        <end position="266"/>
    </location>
</feature>
<dbReference type="Pfam" id="PF03631">
    <property type="entry name" value="Virul_fac_BrkB"/>
    <property type="match status" value="1"/>
</dbReference>
<dbReference type="PANTHER" id="PTHR30213:SF0">
    <property type="entry name" value="UPF0761 MEMBRANE PROTEIN YIHY"/>
    <property type="match status" value="1"/>
</dbReference>
<dbReference type="InterPro" id="IPR017039">
    <property type="entry name" value="Virul_fac_BrkB"/>
</dbReference>
<keyword evidence="5 7" id="KW-0472">Membrane</keyword>
<dbReference type="GO" id="GO:0005886">
    <property type="term" value="C:plasma membrane"/>
    <property type="evidence" value="ECO:0007669"/>
    <property type="project" value="UniProtKB-SubCell"/>
</dbReference>
<evidence type="ECO:0000313" key="8">
    <source>
        <dbReference type="EMBL" id="MBB0231953.1"/>
    </source>
</evidence>
<evidence type="ECO:0000256" key="6">
    <source>
        <dbReference type="SAM" id="MobiDB-lite"/>
    </source>
</evidence>
<evidence type="ECO:0000256" key="1">
    <source>
        <dbReference type="ARBA" id="ARBA00004651"/>
    </source>
</evidence>
<dbReference type="PANTHER" id="PTHR30213">
    <property type="entry name" value="INNER MEMBRANE PROTEIN YHJD"/>
    <property type="match status" value="1"/>
</dbReference>
<keyword evidence="9" id="KW-1185">Reference proteome</keyword>
<proteinExistence type="predicted"/>
<keyword evidence="2" id="KW-1003">Cell membrane</keyword>
<evidence type="ECO:0000256" key="4">
    <source>
        <dbReference type="ARBA" id="ARBA00022989"/>
    </source>
</evidence>
<name>A0A7W3XYG9_9ACTN</name>
<evidence type="ECO:0000256" key="7">
    <source>
        <dbReference type="SAM" id="Phobius"/>
    </source>
</evidence>